<feature type="signal peptide" evidence="8">
    <location>
        <begin position="1"/>
        <end position="28"/>
    </location>
</feature>
<dbReference type="Gene3D" id="2.170.130.10">
    <property type="entry name" value="TonB-dependent receptor, plug domain"/>
    <property type="match status" value="1"/>
</dbReference>
<dbReference type="Gene3D" id="2.40.170.20">
    <property type="entry name" value="TonB-dependent receptor, beta-barrel domain"/>
    <property type="match status" value="1"/>
</dbReference>
<dbReference type="NCBIfam" id="TIGR04056">
    <property type="entry name" value="OMP_RagA_SusC"/>
    <property type="match status" value="1"/>
</dbReference>
<dbReference type="Gene3D" id="2.60.40.1120">
    <property type="entry name" value="Carboxypeptidase-like, regulatory domain"/>
    <property type="match status" value="1"/>
</dbReference>
<dbReference type="InterPro" id="IPR023996">
    <property type="entry name" value="TonB-dep_OMP_SusC/RagA"/>
</dbReference>
<dbReference type="KEGG" id="taj:C1A40_02145"/>
<dbReference type="InterPro" id="IPR036942">
    <property type="entry name" value="Beta-barrel_TonB_sf"/>
</dbReference>
<dbReference type="AlphaFoldDB" id="A0A2I7SEN2"/>
<dbReference type="InterPro" id="IPR037066">
    <property type="entry name" value="Plug_dom_sf"/>
</dbReference>
<protein>
    <submittedName>
        <fullName evidence="10">SusC/RagA family TonB-linked outer membrane protein</fullName>
    </submittedName>
</protein>
<evidence type="ECO:0000256" key="7">
    <source>
        <dbReference type="PROSITE-ProRule" id="PRU01360"/>
    </source>
</evidence>
<dbReference type="InterPro" id="IPR039426">
    <property type="entry name" value="TonB-dep_rcpt-like"/>
</dbReference>
<keyword evidence="6 7" id="KW-0998">Cell outer membrane</keyword>
<reference evidence="11" key="1">
    <citation type="submission" date="2018-01" db="EMBL/GenBank/DDBJ databases">
        <title>Complete genome of Tamlana sp. UJ94.</title>
        <authorList>
            <person name="Jung J."/>
            <person name="Chung D."/>
            <person name="Bae S.S."/>
            <person name="Baek K."/>
        </authorList>
    </citation>
    <scope>NUCLEOTIDE SEQUENCE [LARGE SCALE GENOMIC DNA]</scope>
    <source>
        <strain evidence="11">UJ94</strain>
    </source>
</reference>
<evidence type="ECO:0000313" key="10">
    <source>
        <dbReference type="EMBL" id="AUS04346.1"/>
    </source>
</evidence>
<comment type="similarity">
    <text evidence="7">Belongs to the TonB-dependent receptor family.</text>
</comment>
<proteinExistence type="inferred from homology"/>
<dbReference type="EMBL" id="CP025938">
    <property type="protein sequence ID" value="AUS04346.1"/>
    <property type="molecule type" value="Genomic_DNA"/>
</dbReference>
<dbReference type="OrthoDB" id="9768177at2"/>
<comment type="subcellular location">
    <subcellularLocation>
        <location evidence="1 7">Cell outer membrane</location>
        <topology evidence="1 7">Multi-pass membrane protein</topology>
    </subcellularLocation>
</comment>
<dbReference type="GO" id="GO:0009279">
    <property type="term" value="C:cell outer membrane"/>
    <property type="evidence" value="ECO:0007669"/>
    <property type="project" value="UniProtKB-SubCell"/>
</dbReference>
<dbReference type="Pfam" id="PF07715">
    <property type="entry name" value="Plug"/>
    <property type="match status" value="1"/>
</dbReference>
<organism evidence="10 11">
    <name type="scientific">Pseudotamlana carrageenivorans</name>
    <dbReference type="NCBI Taxonomy" id="2069432"/>
    <lineage>
        <taxon>Bacteria</taxon>
        <taxon>Pseudomonadati</taxon>
        <taxon>Bacteroidota</taxon>
        <taxon>Flavobacteriia</taxon>
        <taxon>Flavobacteriales</taxon>
        <taxon>Flavobacteriaceae</taxon>
        <taxon>Pseudotamlana</taxon>
    </lineage>
</organism>
<keyword evidence="3 7" id="KW-1134">Transmembrane beta strand</keyword>
<gene>
    <name evidence="10" type="ORF">C1A40_02145</name>
</gene>
<name>A0A2I7SEN2_9FLAO</name>
<evidence type="ECO:0000256" key="1">
    <source>
        <dbReference type="ARBA" id="ARBA00004571"/>
    </source>
</evidence>
<evidence type="ECO:0000256" key="6">
    <source>
        <dbReference type="ARBA" id="ARBA00023237"/>
    </source>
</evidence>
<evidence type="ECO:0000256" key="4">
    <source>
        <dbReference type="ARBA" id="ARBA00022692"/>
    </source>
</evidence>
<dbReference type="RefSeq" id="WP_102994456.1">
    <property type="nucleotide sequence ID" value="NZ_CP025938.1"/>
</dbReference>
<evidence type="ECO:0000256" key="3">
    <source>
        <dbReference type="ARBA" id="ARBA00022452"/>
    </source>
</evidence>
<evidence type="ECO:0000256" key="2">
    <source>
        <dbReference type="ARBA" id="ARBA00022448"/>
    </source>
</evidence>
<dbReference type="Pfam" id="PF13715">
    <property type="entry name" value="CarbopepD_reg_2"/>
    <property type="match status" value="1"/>
</dbReference>
<evidence type="ECO:0000313" key="11">
    <source>
        <dbReference type="Proteomes" id="UP000236592"/>
    </source>
</evidence>
<evidence type="ECO:0000259" key="9">
    <source>
        <dbReference type="Pfam" id="PF07715"/>
    </source>
</evidence>
<accession>A0A2I7SEN2</accession>
<keyword evidence="4 7" id="KW-0812">Transmembrane</keyword>
<sequence>MKSKSLLLKCAKHFGALIVFLFLNTLYAQQGTTVTGVITDSETNTPLPGVNVIEKGTRNGTSTDFDGNFTLTVSSSNAHLELSYIGYKTLDVAVAGKSSITVALEPDAQSLNEVVVVGYGSVKKKDLTGSVGTVGPEALTERNITDPLEALQGNIAGVQIASSTGRLGDGYDISIRGQNTFNPNAQPLFVVDGVPTDGIDFLNPQDIARIDVLKDASSTAIYGSRGSNGVVIVTTKNGSTAKAGLHVSFDSFFGIKEAARIPDFMNGEEWFTYHKTAYAGGNWNRTPDEVLNAAAAESSNSLLRERAANGFNFDWVDAVLKTGVQQNNYVNISGRSESGLGYNIGIGAQNETGNIENESLDKYTFKAGIDHRLNNKFTLGVNLTFANTVENLGSNDAMESAFRFSPLMSPYDHRDGSLIQRPGKVRTTADDAWLLNKTSTVNPLVDIANVDNERTRWNGIASAFLQYNVNDWLSFKTSYSGNYQNLTHNSFFGALSIEGGRRNNMSSAQSYKEEVYAYTWDNQFNIDYSFNEDHNVKLLGLQTMYANKVTRSFQRGDDFPFESTSYNNIASADGAVYLFDPTGTFDGLPYEKNTLLSYALRLNYDYKGKYLLTLSNRWDGSSLLGNDRKWDSFPSAALAWRMIDEDFMANQSTVSDFKIRVGYGFTGNNVIDTYSTQRLLNERVFYDYNGATTTGWLDQLANSELGWEKTREYNIGLDFGFFNNRITGSVDYYDKLSDDLLLRQRLPVESGYEDIVNNIASVSNKGIEVLLNTVNVQTSNVRWETTFTFTKNNNNVESISDGVNRLFLDSDEVIQVGKPLNSYYNYKFNGIIQENEAGKFGQAEGEAQVLDVNNDGVINPDDDRMILGNSDPDWSGSFFTKLSVGNFDISASVIASEGQFVYSPFHANFLNTRDRGRNKLNIKTYIPQNAGGLPVQPSNDYPLARGEGDYWNSNGVGYYKDVSFVKVKNISLGYNFNDNIIDRLKMKNLRVYANVLNPFVFSDFDGLDPEWAGSSFQRGGVSSITYQLGLSVKF</sequence>
<feature type="domain" description="TonB-dependent receptor plug" evidence="9">
    <location>
        <begin position="123"/>
        <end position="230"/>
    </location>
</feature>
<dbReference type="InterPro" id="IPR012910">
    <property type="entry name" value="Plug_dom"/>
</dbReference>
<dbReference type="SUPFAM" id="SSF49464">
    <property type="entry name" value="Carboxypeptidase regulatory domain-like"/>
    <property type="match status" value="1"/>
</dbReference>
<dbReference type="FunFam" id="2.170.130.10:FF:000008">
    <property type="entry name" value="SusC/RagA family TonB-linked outer membrane protein"/>
    <property type="match status" value="1"/>
</dbReference>
<keyword evidence="8" id="KW-0732">Signal</keyword>
<keyword evidence="2 7" id="KW-0813">Transport</keyword>
<dbReference type="InterPro" id="IPR008969">
    <property type="entry name" value="CarboxyPept-like_regulatory"/>
</dbReference>
<dbReference type="InterPro" id="IPR023997">
    <property type="entry name" value="TonB-dep_OMP_SusC/RagA_CS"/>
</dbReference>
<keyword evidence="11" id="KW-1185">Reference proteome</keyword>
<dbReference type="NCBIfam" id="TIGR04057">
    <property type="entry name" value="SusC_RagA_signa"/>
    <property type="match status" value="1"/>
</dbReference>
<keyword evidence="5 7" id="KW-0472">Membrane</keyword>
<feature type="chain" id="PRO_5014341723" evidence="8">
    <location>
        <begin position="29"/>
        <end position="1034"/>
    </location>
</feature>
<dbReference type="Proteomes" id="UP000236592">
    <property type="component" value="Chromosome"/>
</dbReference>
<evidence type="ECO:0000256" key="5">
    <source>
        <dbReference type="ARBA" id="ARBA00023136"/>
    </source>
</evidence>
<dbReference type="SUPFAM" id="SSF56935">
    <property type="entry name" value="Porins"/>
    <property type="match status" value="1"/>
</dbReference>
<evidence type="ECO:0000256" key="8">
    <source>
        <dbReference type="SAM" id="SignalP"/>
    </source>
</evidence>
<dbReference type="PROSITE" id="PS52016">
    <property type="entry name" value="TONB_DEPENDENT_REC_3"/>
    <property type="match status" value="1"/>
</dbReference>